<reference evidence="2 3" key="1">
    <citation type="journal article" date="2011" name="Science">
        <title>The ecoresponsive genome of Daphnia pulex.</title>
        <authorList>
            <person name="Colbourne J.K."/>
            <person name="Pfrender M.E."/>
            <person name="Gilbert D."/>
            <person name="Thomas W.K."/>
            <person name="Tucker A."/>
            <person name="Oakley T.H."/>
            <person name="Tokishita S."/>
            <person name="Aerts A."/>
            <person name="Arnold G.J."/>
            <person name="Basu M.K."/>
            <person name="Bauer D.J."/>
            <person name="Caceres C.E."/>
            <person name="Carmel L."/>
            <person name="Casola C."/>
            <person name="Choi J.H."/>
            <person name="Detter J.C."/>
            <person name="Dong Q."/>
            <person name="Dusheyko S."/>
            <person name="Eads B.D."/>
            <person name="Frohlich T."/>
            <person name="Geiler-Samerotte K.A."/>
            <person name="Gerlach D."/>
            <person name="Hatcher P."/>
            <person name="Jogdeo S."/>
            <person name="Krijgsveld J."/>
            <person name="Kriventseva E.V."/>
            <person name="Kultz D."/>
            <person name="Laforsch C."/>
            <person name="Lindquist E."/>
            <person name="Lopez J."/>
            <person name="Manak J.R."/>
            <person name="Muller J."/>
            <person name="Pangilinan J."/>
            <person name="Patwardhan R.P."/>
            <person name="Pitluck S."/>
            <person name="Pritham E.J."/>
            <person name="Rechtsteiner A."/>
            <person name="Rho M."/>
            <person name="Rogozin I.B."/>
            <person name="Sakarya O."/>
            <person name="Salamov A."/>
            <person name="Schaack S."/>
            <person name="Shapiro H."/>
            <person name="Shiga Y."/>
            <person name="Skalitzky C."/>
            <person name="Smith Z."/>
            <person name="Souvorov A."/>
            <person name="Sung W."/>
            <person name="Tang Z."/>
            <person name="Tsuchiya D."/>
            <person name="Tu H."/>
            <person name="Vos H."/>
            <person name="Wang M."/>
            <person name="Wolf Y.I."/>
            <person name="Yamagata H."/>
            <person name="Yamada T."/>
            <person name="Ye Y."/>
            <person name="Shaw J.R."/>
            <person name="Andrews J."/>
            <person name="Crease T.J."/>
            <person name="Tang H."/>
            <person name="Lucas S.M."/>
            <person name="Robertson H.M."/>
            <person name="Bork P."/>
            <person name="Koonin E.V."/>
            <person name="Zdobnov E.M."/>
            <person name="Grigoriev I.V."/>
            <person name="Lynch M."/>
            <person name="Boore J.L."/>
        </authorList>
    </citation>
    <scope>NUCLEOTIDE SEQUENCE [LARGE SCALE GENOMIC DNA]</scope>
</reference>
<accession>E9I5R0</accession>
<feature type="compositionally biased region" description="Polar residues" evidence="1">
    <location>
        <begin position="65"/>
        <end position="82"/>
    </location>
</feature>
<gene>
    <name evidence="2" type="ORF">DAPPUDRAFT_276218</name>
</gene>
<keyword evidence="3" id="KW-1185">Reference proteome</keyword>
<proteinExistence type="predicted"/>
<evidence type="ECO:0000256" key="1">
    <source>
        <dbReference type="SAM" id="MobiDB-lite"/>
    </source>
</evidence>
<feature type="region of interest" description="Disordered" evidence="1">
    <location>
        <begin position="59"/>
        <end position="82"/>
    </location>
</feature>
<dbReference type="KEGG" id="dpx:DAPPUDRAFT_276218"/>
<evidence type="ECO:0000313" key="3">
    <source>
        <dbReference type="Proteomes" id="UP000000305"/>
    </source>
</evidence>
<protein>
    <submittedName>
        <fullName evidence="2">Uncharacterized protein</fullName>
    </submittedName>
</protein>
<name>E9I5R0_DAPPU</name>
<dbReference type="InParanoid" id="E9I5R0"/>
<organism evidence="2 3">
    <name type="scientific">Daphnia pulex</name>
    <name type="common">Water flea</name>
    <dbReference type="NCBI Taxonomy" id="6669"/>
    <lineage>
        <taxon>Eukaryota</taxon>
        <taxon>Metazoa</taxon>
        <taxon>Ecdysozoa</taxon>
        <taxon>Arthropoda</taxon>
        <taxon>Crustacea</taxon>
        <taxon>Branchiopoda</taxon>
        <taxon>Diplostraca</taxon>
        <taxon>Cladocera</taxon>
        <taxon>Anomopoda</taxon>
        <taxon>Daphniidae</taxon>
        <taxon>Daphnia</taxon>
    </lineage>
</organism>
<evidence type="ECO:0000313" key="2">
    <source>
        <dbReference type="EMBL" id="EFX60670.1"/>
    </source>
</evidence>
<sequence>MSPIGRLYRDEEIEEIMFSLHFAFAASARGYATPYVLKNEKPQDWKHRSDVDKLLANVSDGSHHQAATMSAPASKQLLTRPS</sequence>
<dbReference type="HOGENOM" id="CLU_2560620_0_0_1"/>
<dbReference type="EMBL" id="GL735817">
    <property type="protein sequence ID" value="EFX60670.1"/>
    <property type="molecule type" value="Genomic_DNA"/>
</dbReference>
<dbReference type="AlphaFoldDB" id="E9I5R0"/>
<dbReference type="Proteomes" id="UP000000305">
    <property type="component" value="Unassembled WGS sequence"/>
</dbReference>